<evidence type="ECO:0000313" key="2">
    <source>
        <dbReference type="Proteomes" id="UP000318199"/>
    </source>
</evidence>
<accession>A0A562ZML2</accession>
<gene>
    <name evidence="1" type="ORF">FN976_18565</name>
</gene>
<organism evidence="1 2">
    <name type="scientific">Caenimonas sedimenti</name>
    <dbReference type="NCBI Taxonomy" id="2596921"/>
    <lineage>
        <taxon>Bacteria</taxon>
        <taxon>Pseudomonadati</taxon>
        <taxon>Pseudomonadota</taxon>
        <taxon>Betaproteobacteria</taxon>
        <taxon>Burkholderiales</taxon>
        <taxon>Comamonadaceae</taxon>
        <taxon>Caenimonas</taxon>
    </lineage>
</organism>
<keyword evidence="2" id="KW-1185">Reference proteome</keyword>
<dbReference type="EMBL" id="VOBQ01000014">
    <property type="protein sequence ID" value="TWO69820.1"/>
    <property type="molecule type" value="Genomic_DNA"/>
</dbReference>
<reference evidence="1 2" key="1">
    <citation type="submission" date="2019-07" db="EMBL/GenBank/DDBJ databases">
        <title>Caenimonas sedimenti sp. nov., isolated from activated sludge.</title>
        <authorList>
            <person name="Xu J."/>
        </authorList>
    </citation>
    <scope>NUCLEOTIDE SEQUENCE [LARGE SCALE GENOMIC DNA]</scope>
    <source>
        <strain evidence="1 2">HX-9-20</strain>
    </source>
</reference>
<proteinExistence type="predicted"/>
<dbReference type="OrthoDB" id="7866626at2"/>
<evidence type="ECO:0000313" key="1">
    <source>
        <dbReference type="EMBL" id="TWO69820.1"/>
    </source>
</evidence>
<name>A0A562ZML2_9BURK</name>
<comment type="caution">
    <text evidence="1">The sequence shown here is derived from an EMBL/GenBank/DDBJ whole genome shotgun (WGS) entry which is preliminary data.</text>
</comment>
<dbReference type="RefSeq" id="WP_145894533.1">
    <property type="nucleotide sequence ID" value="NZ_VOBQ01000014.1"/>
</dbReference>
<protein>
    <submittedName>
        <fullName evidence="1">Uncharacterized protein</fullName>
    </submittedName>
</protein>
<dbReference type="AlphaFoldDB" id="A0A562ZML2"/>
<sequence>MWRKPPSFKRLAVLLCLVVPALAWAFVKPVRVVMPGWADVTCAGALCTDDMRRASEAEQLLAEAQAHVERQVGAFGRRPRVIFCARQACADYFGLGARSAVTLASVATVIGPNAWKPHYVRHELLHHAQSDRLGPITLLFKPAWVVEGMAYGLSEDPRSPLAEPFESQRKAFLDWYGGIDHTQLWPELRKL</sequence>
<dbReference type="Proteomes" id="UP000318199">
    <property type="component" value="Unassembled WGS sequence"/>
</dbReference>